<dbReference type="Gene3D" id="2.60.200.40">
    <property type="match status" value="1"/>
</dbReference>
<sequence length="577" mass="62473">MKVEAIETIQNTLTTNTQQLNHPPPSPLPEMAILKQFGSPSLQKTSDLSANSIESSPRMDGVLPTTGVKVCLVVHDEKVLVLRRNDGVVKGSKPLFVIPTLHILSVSLRLAEKAPETIRLSYLSPAPAYTLLHLVLHPSPSLTSSLSVPEFVSLLNKSAYPTSTPTPTARRRILLLVNPVGGRGKARKMTEGTVLPALKAAGCHVETTYTTRNGHAKDVATELDPERYDVIGCVSGDGGIHEVLAGFAGRSDAKRCFRIPVVPVPAGSGNSLSLSIHGKIDGFSPHIATLNLIKGKQMVMDLCSLSQGDKPRIISFLSTALGLMADLDLGTENLRWMGDTRFVYGFLRATLSPPSWPGTISLLPASPAYADKQAHARDLRDRLEMSPEQVEADKERDVANLDEEDKDEDGPLPAVKFKGPEEDWITIGQGTGGVGKDGIMYAYAGLQSVASRDLMQWPFINQGQGLIDLVIQESASRAVMIKSVAGAEDGNQVWQPSQHYLKARALHVDPYGASNRLPKDPLPSQYISIDGESLNPADGPFTIECHQGLGRTLALRGRWEGAEDFWKKGCLDQSLKK</sequence>
<dbReference type="InterPro" id="IPR017438">
    <property type="entry name" value="ATP-NAD_kinase_N"/>
</dbReference>
<name>A0A0F7SIP0_PHARH</name>
<dbReference type="GO" id="GO:0005737">
    <property type="term" value="C:cytoplasm"/>
    <property type="evidence" value="ECO:0007669"/>
    <property type="project" value="TreeGrafter"/>
</dbReference>
<dbReference type="InterPro" id="IPR050187">
    <property type="entry name" value="Lipid_Phosphate_FormReg"/>
</dbReference>
<protein>
    <submittedName>
        <fullName evidence="3">Sphingosine kinase, involved in sphingolipid metabolism</fullName>
    </submittedName>
</protein>
<keyword evidence="3" id="KW-0808">Transferase</keyword>
<feature type="region of interest" description="Disordered" evidence="1">
    <location>
        <begin position="382"/>
        <end position="415"/>
    </location>
</feature>
<dbReference type="InterPro" id="IPR016064">
    <property type="entry name" value="NAD/diacylglycerol_kinase_sf"/>
</dbReference>
<evidence type="ECO:0000256" key="1">
    <source>
        <dbReference type="SAM" id="MobiDB-lite"/>
    </source>
</evidence>
<dbReference type="AlphaFoldDB" id="A0A0F7SIP0"/>
<dbReference type="PROSITE" id="PS50146">
    <property type="entry name" value="DAGK"/>
    <property type="match status" value="1"/>
</dbReference>
<keyword evidence="3" id="KW-0418">Kinase</keyword>
<dbReference type="EMBL" id="LN483167">
    <property type="protein sequence ID" value="CDZ96822.1"/>
    <property type="molecule type" value="Genomic_DNA"/>
</dbReference>
<reference evidence="3" key="1">
    <citation type="submission" date="2014-08" db="EMBL/GenBank/DDBJ databases">
        <authorList>
            <person name="Sharma Rahul"/>
            <person name="Thines Marco"/>
        </authorList>
    </citation>
    <scope>NUCLEOTIDE SEQUENCE</scope>
</reference>
<dbReference type="SMART" id="SM00046">
    <property type="entry name" value="DAGKc"/>
    <property type="match status" value="1"/>
</dbReference>
<dbReference type="SUPFAM" id="SSF111331">
    <property type="entry name" value="NAD kinase/diacylglycerol kinase-like"/>
    <property type="match status" value="1"/>
</dbReference>
<dbReference type="GO" id="GO:0016773">
    <property type="term" value="F:phosphotransferase activity, alcohol group as acceptor"/>
    <property type="evidence" value="ECO:0007669"/>
    <property type="project" value="UniProtKB-ARBA"/>
</dbReference>
<dbReference type="Pfam" id="PF00781">
    <property type="entry name" value="DAGK_cat"/>
    <property type="match status" value="1"/>
</dbReference>
<feature type="compositionally biased region" description="Basic and acidic residues" evidence="1">
    <location>
        <begin position="382"/>
        <end position="399"/>
    </location>
</feature>
<evidence type="ECO:0000259" key="2">
    <source>
        <dbReference type="PROSITE" id="PS50146"/>
    </source>
</evidence>
<dbReference type="GO" id="GO:0046512">
    <property type="term" value="P:sphingosine biosynthetic process"/>
    <property type="evidence" value="ECO:0007669"/>
    <property type="project" value="TreeGrafter"/>
</dbReference>
<organism evidence="3">
    <name type="scientific">Phaffia rhodozyma</name>
    <name type="common">Yeast</name>
    <name type="synonym">Xanthophyllomyces dendrorhous</name>
    <dbReference type="NCBI Taxonomy" id="264483"/>
    <lineage>
        <taxon>Eukaryota</taxon>
        <taxon>Fungi</taxon>
        <taxon>Dikarya</taxon>
        <taxon>Basidiomycota</taxon>
        <taxon>Agaricomycotina</taxon>
        <taxon>Tremellomycetes</taxon>
        <taxon>Cystofilobasidiales</taxon>
        <taxon>Mrakiaceae</taxon>
        <taxon>Phaffia</taxon>
    </lineage>
</organism>
<feature type="domain" description="DAGKc" evidence="2">
    <location>
        <begin position="168"/>
        <end position="309"/>
    </location>
</feature>
<proteinExistence type="predicted"/>
<dbReference type="GO" id="GO:0016020">
    <property type="term" value="C:membrane"/>
    <property type="evidence" value="ECO:0007669"/>
    <property type="project" value="TreeGrafter"/>
</dbReference>
<accession>A0A0F7SIP0</accession>
<dbReference type="GO" id="GO:0001727">
    <property type="term" value="F:lipid kinase activity"/>
    <property type="evidence" value="ECO:0007669"/>
    <property type="project" value="TreeGrafter"/>
</dbReference>
<dbReference type="InterPro" id="IPR001206">
    <property type="entry name" value="Diacylglycerol_kinase_cat_dom"/>
</dbReference>
<dbReference type="PANTHER" id="PTHR12358">
    <property type="entry name" value="SPHINGOSINE KINASE"/>
    <property type="match status" value="1"/>
</dbReference>
<evidence type="ECO:0000313" key="3">
    <source>
        <dbReference type="EMBL" id="CDZ96822.1"/>
    </source>
</evidence>
<dbReference type="PANTHER" id="PTHR12358:SF31">
    <property type="entry name" value="ACYLGLYCEROL KINASE, MITOCHONDRIAL"/>
    <property type="match status" value="1"/>
</dbReference>
<feature type="compositionally biased region" description="Acidic residues" evidence="1">
    <location>
        <begin position="400"/>
        <end position="410"/>
    </location>
</feature>
<dbReference type="Gene3D" id="3.40.50.10330">
    <property type="entry name" value="Probable inorganic polyphosphate/atp-NAD kinase, domain 1"/>
    <property type="match status" value="1"/>
</dbReference>